<feature type="region of interest" description="Disordered" evidence="1">
    <location>
        <begin position="27"/>
        <end position="60"/>
    </location>
</feature>
<reference evidence="3" key="1">
    <citation type="journal article" date="2019" name="Int. J. Syst. Evol. Microbiol.">
        <title>The Global Catalogue of Microorganisms (GCM) 10K type strain sequencing project: providing services to taxonomists for standard genome sequencing and annotation.</title>
        <authorList>
            <consortium name="The Broad Institute Genomics Platform"/>
            <consortium name="The Broad Institute Genome Sequencing Center for Infectious Disease"/>
            <person name="Wu L."/>
            <person name="Ma J."/>
        </authorList>
    </citation>
    <scope>NUCLEOTIDE SEQUENCE [LARGE SCALE GENOMIC DNA]</scope>
    <source>
        <strain evidence="3">JCM 16373</strain>
    </source>
</reference>
<sequence length="60" mass="5921">MVWAIEAGFGIAADGVLHVTATGLGTRTKATGAVAGHGGRNKGEREGKQSGGVAQPSDES</sequence>
<gene>
    <name evidence="2" type="ORF">GCM10009863_48540</name>
</gene>
<evidence type="ECO:0000313" key="2">
    <source>
        <dbReference type="EMBL" id="GAA2627852.1"/>
    </source>
</evidence>
<dbReference type="EMBL" id="BAAARJ010000017">
    <property type="protein sequence ID" value="GAA2627852.1"/>
    <property type="molecule type" value="Genomic_DNA"/>
</dbReference>
<evidence type="ECO:0008006" key="4">
    <source>
        <dbReference type="Google" id="ProtNLM"/>
    </source>
</evidence>
<accession>A0ABP6CZ03</accession>
<proteinExistence type="predicted"/>
<comment type="caution">
    <text evidence="2">The sequence shown here is derived from an EMBL/GenBank/DDBJ whole genome shotgun (WGS) entry which is preliminary data.</text>
</comment>
<evidence type="ECO:0000313" key="3">
    <source>
        <dbReference type="Proteomes" id="UP001501447"/>
    </source>
</evidence>
<dbReference type="Proteomes" id="UP001501447">
    <property type="component" value="Unassembled WGS sequence"/>
</dbReference>
<organism evidence="2 3">
    <name type="scientific">Streptomyces axinellae</name>
    <dbReference type="NCBI Taxonomy" id="552788"/>
    <lineage>
        <taxon>Bacteria</taxon>
        <taxon>Bacillati</taxon>
        <taxon>Actinomycetota</taxon>
        <taxon>Actinomycetes</taxon>
        <taxon>Kitasatosporales</taxon>
        <taxon>Streptomycetaceae</taxon>
        <taxon>Streptomyces</taxon>
    </lineage>
</organism>
<keyword evidence="3" id="KW-1185">Reference proteome</keyword>
<name>A0ABP6CZ03_9ACTN</name>
<evidence type="ECO:0000256" key="1">
    <source>
        <dbReference type="SAM" id="MobiDB-lite"/>
    </source>
</evidence>
<protein>
    <recommendedName>
        <fullName evidence="4">Transposase</fullName>
    </recommendedName>
</protein>